<dbReference type="SUPFAM" id="SSF103473">
    <property type="entry name" value="MFS general substrate transporter"/>
    <property type="match status" value="1"/>
</dbReference>
<dbReference type="Gene3D" id="1.20.1250.20">
    <property type="entry name" value="MFS general substrate transporter like domains"/>
    <property type="match status" value="2"/>
</dbReference>
<dbReference type="KEGG" id="cma:Cmaq_0328"/>
<feature type="transmembrane region" description="Helical" evidence="5">
    <location>
        <begin position="99"/>
        <end position="121"/>
    </location>
</feature>
<dbReference type="OrthoDB" id="27170at2157"/>
<comment type="subcellular location">
    <subcellularLocation>
        <location evidence="1">Membrane</location>
        <topology evidence="1">Multi-pass membrane protein</topology>
    </subcellularLocation>
</comment>
<feature type="transmembrane region" description="Helical" evidence="5">
    <location>
        <begin position="253"/>
        <end position="273"/>
    </location>
</feature>
<dbReference type="Proteomes" id="UP000001137">
    <property type="component" value="Chromosome"/>
</dbReference>
<feature type="transmembrane region" description="Helical" evidence="5">
    <location>
        <begin position="221"/>
        <end position="247"/>
    </location>
</feature>
<evidence type="ECO:0000256" key="2">
    <source>
        <dbReference type="ARBA" id="ARBA00022692"/>
    </source>
</evidence>
<feature type="transmembrane region" description="Helical" evidence="5">
    <location>
        <begin position="133"/>
        <end position="154"/>
    </location>
</feature>
<dbReference type="PROSITE" id="PS00216">
    <property type="entry name" value="SUGAR_TRANSPORT_1"/>
    <property type="match status" value="1"/>
</dbReference>
<evidence type="ECO:0000256" key="3">
    <source>
        <dbReference type="ARBA" id="ARBA00022989"/>
    </source>
</evidence>
<keyword evidence="2 5" id="KW-0812">Transmembrane</keyword>
<keyword evidence="8" id="KW-1185">Reference proteome</keyword>
<evidence type="ECO:0000256" key="1">
    <source>
        <dbReference type="ARBA" id="ARBA00004141"/>
    </source>
</evidence>
<dbReference type="InterPro" id="IPR036259">
    <property type="entry name" value="MFS_trans_sf"/>
</dbReference>
<dbReference type="AlphaFoldDB" id="A8MB84"/>
<dbReference type="HOGENOM" id="CLU_055959_0_0_2"/>
<evidence type="ECO:0000313" key="7">
    <source>
        <dbReference type="EMBL" id="ABW01174.1"/>
    </source>
</evidence>
<reference evidence="7 8" key="1">
    <citation type="submission" date="2007-10" db="EMBL/GenBank/DDBJ databases">
        <title>Complete sequence of Caldivirga maquilingensis IC-167.</title>
        <authorList>
            <consortium name="US DOE Joint Genome Institute"/>
            <person name="Copeland A."/>
            <person name="Lucas S."/>
            <person name="Lapidus A."/>
            <person name="Barry K."/>
            <person name="Glavina del Rio T."/>
            <person name="Dalin E."/>
            <person name="Tice H."/>
            <person name="Pitluck S."/>
            <person name="Saunders E."/>
            <person name="Brettin T."/>
            <person name="Bruce D."/>
            <person name="Detter J.C."/>
            <person name="Han C."/>
            <person name="Schmutz J."/>
            <person name="Larimer F."/>
            <person name="Land M."/>
            <person name="Hauser L."/>
            <person name="Kyrpides N."/>
            <person name="Ivanova N."/>
            <person name="Biddle J.F."/>
            <person name="Zhang Z."/>
            <person name="Fitz-Gibbon S.T."/>
            <person name="Lowe T.M."/>
            <person name="Saltikov C."/>
            <person name="House C.H."/>
            <person name="Richardson P."/>
        </authorList>
    </citation>
    <scope>NUCLEOTIDE SEQUENCE [LARGE SCALE GENOMIC DNA]</scope>
    <source>
        <strain evidence="8">ATCC 700844 / DSM 13496 / JCM 10307 / IC-167</strain>
    </source>
</reference>
<feature type="transmembrane region" description="Helical" evidence="5">
    <location>
        <begin position="346"/>
        <end position="366"/>
    </location>
</feature>
<sequence>MTNDHWGEAHTVAFTVFSLSTTIEAYIYSISYLATGWVVTPRYLTALLTVWPPLWLLIGGAVAGPLSDALGRRRVLYLTLLMYVVGAVGLMISQGYVMLLIFLSLLLVATGGEYNTVMTAAHEYFPSRLRGRLVFLILNFTNLGGVLAAALTLLNVNPMMQRVALGATLIIILPLLYALRRMLPESVLWLEAVGKVNEVNTIDSPHEYTVRIRLPPTWLRVMVGGLIGWAYTAGFSLLALTLGPYFLPSLTNWLILVFSTAALVSGVVIGLLADSVSRRVMLAASSLGSTLITLILAFTTNTWMRNLGVFWGLFTVFSILINAYFLTEDTLKSEYWRVIRRGTYTALVRVISLGGSIPVLFASAYIPMKLYLLVDSIILGVGAAASIVWYIVGVETGKGISVRAWGLEDA</sequence>
<keyword evidence="4 5" id="KW-0472">Membrane</keyword>
<dbReference type="eggNOG" id="arCOG02794">
    <property type="taxonomic scope" value="Archaea"/>
</dbReference>
<dbReference type="PANTHER" id="PTHR23508:SF10">
    <property type="entry name" value="CARBOXYLIC ACID TRANSPORTER PROTEIN HOMOLOG"/>
    <property type="match status" value="1"/>
</dbReference>
<dbReference type="InterPro" id="IPR005829">
    <property type="entry name" value="Sugar_transporter_CS"/>
</dbReference>
<dbReference type="GO" id="GO:0005886">
    <property type="term" value="C:plasma membrane"/>
    <property type="evidence" value="ECO:0007669"/>
    <property type="project" value="TreeGrafter"/>
</dbReference>
<dbReference type="PROSITE" id="PS50850">
    <property type="entry name" value="MFS"/>
    <property type="match status" value="1"/>
</dbReference>
<dbReference type="InterPro" id="IPR005828">
    <property type="entry name" value="MFS_sugar_transport-like"/>
</dbReference>
<evidence type="ECO:0000259" key="6">
    <source>
        <dbReference type="PROSITE" id="PS50850"/>
    </source>
</evidence>
<dbReference type="STRING" id="397948.Cmaq_0328"/>
<dbReference type="InterPro" id="IPR020846">
    <property type="entry name" value="MFS_dom"/>
</dbReference>
<feature type="transmembrane region" description="Helical" evidence="5">
    <location>
        <begin position="160"/>
        <end position="179"/>
    </location>
</feature>
<feature type="transmembrane region" description="Helical" evidence="5">
    <location>
        <begin position="12"/>
        <end position="31"/>
    </location>
</feature>
<feature type="transmembrane region" description="Helical" evidence="5">
    <location>
        <begin position="75"/>
        <end position="93"/>
    </location>
</feature>
<dbReference type="GO" id="GO:0046943">
    <property type="term" value="F:carboxylic acid transmembrane transporter activity"/>
    <property type="evidence" value="ECO:0007669"/>
    <property type="project" value="TreeGrafter"/>
</dbReference>
<feature type="transmembrane region" description="Helical" evidence="5">
    <location>
        <begin position="43"/>
        <end position="63"/>
    </location>
</feature>
<proteinExistence type="predicted"/>
<dbReference type="EMBL" id="CP000852">
    <property type="protein sequence ID" value="ABW01174.1"/>
    <property type="molecule type" value="Genomic_DNA"/>
</dbReference>
<accession>A8MB84</accession>
<dbReference type="Pfam" id="PF00083">
    <property type="entry name" value="Sugar_tr"/>
    <property type="match status" value="1"/>
</dbReference>
<evidence type="ECO:0000256" key="4">
    <source>
        <dbReference type="ARBA" id="ARBA00023136"/>
    </source>
</evidence>
<dbReference type="PANTHER" id="PTHR23508">
    <property type="entry name" value="CARBOXYLIC ACID TRANSPORTER PROTEIN HOMOLOG"/>
    <property type="match status" value="1"/>
</dbReference>
<protein>
    <submittedName>
        <fullName evidence="7">Major facilitator superfamily MFS_1</fullName>
    </submittedName>
</protein>
<feature type="domain" description="Major facilitator superfamily (MFS) profile" evidence="6">
    <location>
        <begin position="1"/>
        <end position="410"/>
    </location>
</feature>
<feature type="transmembrane region" description="Helical" evidence="5">
    <location>
        <begin position="280"/>
        <end position="303"/>
    </location>
</feature>
<keyword evidence="3 5" id="KW-1133">Transmembrane helix</keyword>
<organism evidence="7 8">
    <name type="scientific">Caldivirga maquilingensis (strain ATCC 700844 / DSM 13496 / JCM 10307 / IC-167)</name>
    <dbReference type="NCBI Taxonomy" id="397948"/>
    <lineage>
        <taxon>Archaea</taxon>
        <taxon>Thermoproteota</taxon>
        <taxon>Thermoprotei</taxon>
        <taxon>Thermoproteales</taxon>
        <taxon>Thermoproteaceae</taxon>
        <taxon>Caldivirga</taxon>
    </lineage>
</organism>
<gene>
    <name evidence="7" type="ordered locus">Cmaq_0328</name>
</gene>
<dbReference type="RefSeq" id="WP_012185394.1">
    <property type="nucleotide sequence ID" value="NC_009954.1"/>
</dbReference>
<feature type="transmembrane region" description="Helical" evidence="5">
    <location>
        <begin position="309"/>
        <end position="326"/>
    </location>
</feature>
<feature type="transmembrane region" description="Helical" evidence="5">
    <location>
        <begin position="372"/>
        <end position="392"/>
    </location>
</feature>
<evidence type="ECO:0000256" key="5">
    <source>
        <dbReference type="SAM" id="Phobius"/>
    </source>
</evidence>
<name>A8MB84_CALMQ</name>
<evidence type="ECO:0000313" key="8">
    <source>
        <dbReference type="Proteomes" id="UP000001137"/>
    </source>
</evidence>
<dbReference type="GeneID" id="5709483"/>